<keyword evidence="2" id="KW-1133">Transmembrane helix</keyword>
<feature type="transmembrane region" description="Helical" evidence="2">
    <location>
        <begin position="54"/>
        <end position="71"/>
    </location>
</feature>
<sequence>MGHAQGMGANEEGAQARRVDARRPLQGDVQVKLATPQAMRPRRHDPRRARRRDPAALAGTPLVFAGLWLLARTGHRQAARAGVAAGLGFIVAIVAKLGISFAMLGIFAVAWMV</sequence>
<organism evidence="3 4">
    <name type="scientific">Aromatoleum aromaticum (strain DSM 19018 / LMG 30748 / EbN1)</name>
    <name type="common">Azoarcus sp. (strain EbN1)</name>
    <dbReference type="NCBI Taxonomy" id="76114"/>
    <lineage>
        <taxon>Bacteria</taxon>
        <taxon>Pseudomonadati</taxon>
        <taxon>Pseudomonadota</taxon>
        <taxon>Betaproteobacteria</taxon>
        <taxon>Rhodocyclales</taxon>
        <taxon>Rhodocyclaceae</taxon>
        <taxon>Aromatoleum</taxon>
    </lineage>
</organism>
<dbReference type="KEGG" id="eba:ebA851"/>
<dbReference type="EMBL" id="CR555306">
    <property type="protein sequence ID" value="CAI06571.1"/>
    <property type="molecule type" value="Genomic_DNA"/>
</dbReference>
<evidence type="ECO:0000313" key="4">
    <source>
        <dbReference type="Proteomes" id="UP000006552"/>
    </source>
</evidence>
<dbReference type="STRING" id="76114.ebA851"/>
<evidence type="ECO:0000313" key="3">
    <source>
        <dbReference type="EMBL" id="CAI06571.1"/>
    </source>
</evidence>
<feature type="region of interest" description="Disordered" evidence="1">
    <location>
        <begin position="1"/>
        <end position="54"/>
    </location>
</feature>
<dbReference type="AlphaFoldDB" id="Q5P7Z0"/>
<protein>
    <recommendedName>
        <fullName evidence="5">Transmembrane protein</fullName>
    </recommendedName>
</protein>
<evidence type="ECO:0000256" key="1">
    <source>
        <dbReference type="SAM" id="MobiDB-lite"/>
    </source>
</evidence>
<dbReference type="HOGENOM" id="CLU_2128291_0_0_4"/>
<name>Q5P7Z0_AROAE</name>
<reference evidence="3 4" key="1">
    <citation type="journal article" date="2005" name="Arch. Microbiol.">
        <title>The genome sequence of an anaerobic aromatic-degrading denitrifying bacterium, strain EbN1.</title>
        <authorList>
            <person name="Rabus R."/>
            <person name="Kube M."/>
            <person name="Heider J."/>
            <person name="Beck A."/>
            <person name="Heitmann K."/>
            <person name="Widdel F."/>
            <person name="Reinhardt R."/>
        </authorList>
    </citation>
    <scope>NUCLEOTIDE SEQUENCE [LARGE SCALE GENOMIC DNA]</scope>
    <source>
        <strain evidence="3 4">EbN1</strain>
    </source>
</reference>
<keyword evidence="2" id="KW-0812">Transmembrane</keyword>
<feature type="transmembrane region" description="Helical" evidence="2">
    <location>
        <begin position="83"/>
        <end position="111"/>
    </location>
</feature>
<proteinExistence type="predicted"/>
<evidence type="ECO:0008006" key="5">
    <source>
        <dbReference type="Google" id="ProtNLM"/>
    </source>
</evidence>
<feature type="compositionally biased region" description="Basic residues" evidence="1">
    <location>
        <begin position="40"/>
        <end position="51"/>
    </location>
</feature>
<accession>Q5P7Z0</accession>
<keyword evidence="4" id="KW-1185">Reference proteome</keyword>
<gene>
    <name evidence="3" type="ORF">ebA851</name>
</gene>
<feature type="compositionally biased region" description="Basic and acidic residues" evidence="1">
    <location>
        <begin position="14"/>
        <end position="25"/>
    </location>
</feature>
<evidence type="ECO:0000256" key="2">
    <source>
        <dbReference type="SAM" id="Phobius"/>
    </source>
</evidence>
<keyword evidence="2" id="KW-0472">Membrane</keyword>
<dbReference type="Proteomes" id="UP000006552">
    <property type="component" value="Chromosome"/>
</dbReference>